<comment type="caution">
    <text evidence="1">The sequence shown here is derived from an EMBL/GenBank/DDBJ whole genome shotgun (WGS) entry which is preliminary data.</text>
</comment>
<dbReference type="EMBL" id="CM040457">
    <property type="protein sequence ID" value="MCI4377075.1"/>
    <property type="molecule type" value="Genomic_DNA"/>
</dbReference>
<dbReference type="Proteomes" id="UP000829447">
    <property type="component" value="Linkage Group LG4"/>
</dbReference>
<reference evidence="1 2" key="1">
    <citation type="journal article" date="2022" name="bioRxiv">
        <title>An ancient truncated duplication of the anti-Mullerian hormone receptor type 2 gene is a potential conserved master sex determinant in the Pangasiidae catfish family.</title>
        <authorList>
            <person name="Wen M."/>
            <person name="Pan Q."/>
            <person name="Jouanno E."/>
            <person name="Montfort J."/>
            <person name="Zahm M."/>
            <person name="Cabau C."/>
            <person name="Klopp C."/>
            <person name="Iampietro C."/>
            <person name="Roques C."/>
            <person name="Bouchez O."/>
            <person name="Castinel A."/>
            <person name="Donnadieu C."/>
            <person name="Parrinello H."/>
            <person name="Poncet C."/>
            <person name="Belmonte E."/>
            <person name="Gautier V."/>
            <person name="Avarre J.-C."/>
            <person name="Dugue R."/>
            <person name="Gustiano R."/>
            <person name="Ha T.T.T."/>
            <person name="Campet M."/>
            <person name="Sriphairoj K."/>
            <person name="Ribolli J."/>
            <person name="de Almeida F.L."/>
            <person name="Desvignes T."/>
            <person name="Postlethwait J.H."/>
            <person name="Bucao C.F."/>
            <person name="Robinson-Rechavi M."/>
            <person name="Bobe J."/>
            <person name="Herpin A."/>
            <person name="Guiguen Y."/>
        </authorList>
    </citation>
    <scope>NUCLEOTIDE SEQUENCE [LARGE SCALE GENOMIC DNA]</scope>
    <source>
        <strain evidence="1">YG-Dec2019</strain>
    </source>
</reference>
<evidence type="ECO:0000313" key="1">
    <source>
        <dbReference type="EMBL" id="MCI4377075.1"/>
    </source>
</evidence>
<proteinExistence type="predicted"/>
<keyword evidence="2" id="KW-1185">Reference proteome</keyword>
<evidence type="ECO:0000313" key="2">
    <source>
        <dbReference type="Proteomes" id="UP000829447"/>
    </source>
</evidence>
<gene>
    <name evidence="1" type="ORF">PGIGA_G00199350</name>
</gene>
<name>A0ACC5WE41_PANGG</name>
<sequence>MLLNLPCHKLKIGMVTRCNSMLDMLDRFLEQQPSITATLLSPEIRRSEKDLCTLAGAEIMETEDIVKALPPMKAATLALSGESSATLSVIAPLHAQLLEEMRQTTSDSAVIKELKSAVHNNLRFRYANLKEKLHVASALDLCFKTLPFISDKD</sequence>
<accession>A0ACC5WE41</accession>
<organism evidence="1 2">
    <name type="scientific">Pangasianodon gigas</name>
    <name type="common">Mekong giant catfish</name>
    <name type="synonym">Pangasius gigas</name>
    <dbReference type="NCBI Taxonomy" id="30993"/>
    <lineage>
        <taxon>Eukaryota</taxon>
        <taxon>Metazoa</taxon>
        <taxon>Chordata</taxon>
        <taxon>Craniata</taxon>
        <taxon>Vertebrata</taxon>
        <taxon>Euteleostomi</taxon>
        <taxon>Actinopterygii</taxon>
        <taxon>Neopterygii</taxon>
        <taxon>Teleostei</taxon>
        <taxon>Ostariophysi</taxon>
        <taxon>Siluriformes</taxon>
        <taxon>Pangasiidae</taxon>
        <taxon>Pangasianodon</taxon>
    </lineage>
</organism>
<protein>
    <submittedName>
        <fullName evidence="1">Uncharacterized protein</fullName>
    </submittedName>
</protein>